<dbReference type="SMART" id="SM00027">
    <property type="entry name" value="EH"/>
    <property type="match status" value="2"/>
</dbReference>
<dbReference type="InterPro" id="IPR000261">
    <property type="entry name" value="EH_dom"/>
</dbReference>
<protein>
    <recommendedName>
        <fullName evidence="8">Intersectin 2b</fullName>
    </recommendedName>
</protein>
<feature type="domain" description="EF-hand" evidence="5">
    <location>
        <begin position="278"/>
        <end position="313"/>
    </location>
</feature>
<dbReference type="GO" id="GO:0150007">
    <property type="term" value="P:clathrin-dependent synaptic vesicle endocytosis"/>
    <property type="evidence" value="ECO:0007669"/>
    <property type="project" value="TreeGrafter"/>
</dbReference>
<dbReference type="GO" id="GO:0060090">
    <property type="term" value="F:molecular adaptor activity"/>
    <property type="evidence" value="ECO:0007669"/>
    <property type="project" value="TreeGrafter"/>
</dbReference>
<dbReference type="Gene3D" id="1.10.238.10">
    <property type="entry name" value="EF-hand"/>
    <property type="match status" value="2"/>
</dbReference>
<dbReference type="PANTHER" id="PTHR11216:SF29">
    <property type="entry name" value="INTERSECTIN-2"/>
    <property type="match status" value="1"/>
</dbReference>
<dbReference type="EMBL" id="JAFIRN010000006">
    <property type="protein sequence ID" value="KAG5847089.1"/>
    <property type="molecule type" value="Genomic_DNA"/>
</dbReference>
<keyword evidence="1" id="KW-0479">Metal-binding</keyword>
<dbReference type="InterPro" id="IPR002048">
    <property type="entry name" value="EF_hand_dom"/>
</dbReference>
<evidence type="ECO:0008006" key="8">
    <source>
        <dbReference type="Google" id="ProtNLM"/>
    </source>
</evidence>
<evidence type="ECO:0000259" key="4">
    <source>
        <dbReference type="PROSITE" id="PS50031"/>
    </source>
</evidence>
<dbReference type="Pfam" id="PF12763">
    <property type="entry name" value="EH"/>
    <property type="match status" value="2"/>
</dbReference>
<dbReference type="GO" id="GO:0005509">
    <property type="term" value="F:calcium ion binding"/>
    <property type="evidence" value="ECO:0007669"/>
    <property type="project" value="InterPro"/>
</dbReference>
<dbReference type="GO" id="GO:0042734">
    <property type="term" value="C:presynaptic membrane"/>
    <property type="evidence" value="ECO:0007669"/>
    <property type="project" value="TreeGrafter"/>
</dbReference>
<evidence type="ECO:0000313" key="7">
    <source>
        <dbReference type="Proteomes" id="UP001044222"/>
    </source>
</evidence>
<sequence>MNGGHSVWAITPEERDKHNKQFDTLSPTLGYVSGDQARKFFLQSGLPSTVLAEIWALADMNKDGKMDQLEFSIAMKLIKMKLQGQSLPSSLPLIMKQPPVPAPSPMASSSARFGMGSMPNLSIMPTMPILAPMPMTTSMTSMSTMGTMGPLMPTGLPMSLVPSLSIPTLPNGPAAILQPTLAMTTTLPLSSSFSSPPLGFGGAGVTKTQSLLDLGSSSSNSSSTTSLTSNSPKVGSLDWAVPQSSRLKYRQQFNGLDKQMTGYLSGTQVKNALATTNLTQTQLATIWNLADVDKDGQLKADEFILAMHLVDMAKPASHCP</sequence>
<dbReference type="SMART" id="SM00054">
    <property type="entry name" value="EFh"/>
    <property type="match status" value="2"/>
</dbReference>
<dbReference type="FunFam" id="1.10.238.10:FF:000055">
    <property type="entry name" value="Intersectin-1 isoform 1"/>
    <property type="match status" value="1"/>
</dbReference>
<organism evidence="6 7">
    <name type="scientific">Anguilla anguilla</name>
    <name type="common">European freshwater eel</name>
    <name type="synonym">Muraena anguilla</name>
    <dbReference type="NCBI Taxonomy" id="7936"/>
    <lineage>
        <taxon>Eukaryota</taxon>
        <taxon>Metazoa</taxon>
        <taxon>Chordata</taxon>
        <taxon>Craniata</taxon>
        <taxon>Vertebrata</taxon>
        <taxon>Euteleostomi</taxon>
        <taxon>Actinopterygii</taxon>
        <taxon>Neopterygii</taxon>
        <taxon>Teleostei</taxon>
        <taxon>Anguilliformes</taxon>
        <taxon>Anguillidae</taxon>
        <taxon>Anguilla</taxon>
    </lineage>
</organism>
<evidence type="ECO:0000256" key="3">
    <source>
        <dbReference type="SAM" id="MobiDB-lite"/>
    </source>
</evidence>
<keyword evidence="2" id="KW-0106">Calcium</keyword>
<accession>A0A9D3MED1</accession>
<dbReference type="GO" id="GO:0097708">
    <property type="term" value="C:intracellular vesicle"/>
    <property type="evidence" value="ECO:0007669"/>
    <property type="project" value="TreeGrafter"/>
</dbReference>
<evidence type="ECO:0000256" key="1">
    <source>
        <dbReference type="ARBA" id="ARBA00022723"/>
    </source>
</evidence>
<evidence type="ECO:0000313" key="6">
    <source>
        <dbReference type="EMBL" id="KAG5847089.1"/>
    </source>
</evidence>
<gene>
    <name evidence="6" type="ORF">ANANG_G00122310</name>
</gene>
<dbReference type="InterPro" id="IPR018247">
    <property type="entry name" value="EF_Hand_1_Ca_BS"/>
</dbReference>
<name>A0A9D3MED1_ANGAN</name>
<reference evidence="6" key="1">
    <citation type="submission" date="2021-01" db="EMBL/GenBank/DDBJ databases">
        <title>A chromosome-scale assembly of European eel, Anguilla anguilla.</title>
        <authorList>
            <person name="Henkel C."/>
            <person name="Jong-Raadsen S.A."/>
            <person name="Dufour S."/>
            <person name="Weltzien F.-A."/>
            <person name="Palstra A.P."/>
            <person name="Pelster B."/>
            <person name="Spaink H.P."/>
            <person name="Van Den Thillart G.E."/>
            <person name="Jansen H."/>
            <person name="Zahm M."/>
            <person name="Klopp C."/>
            <person name="Cedric C."/>
            <person name="Louis A."/>
            <person name="Berthelot C."/>
            <person name="Parey E."/>
            <person name="Roest Crollius H."/>
            <person name="Montfort J."/>
            <person name="Robinson-Rechavi M."/>
            <person name="Bucao C."/>
            <person name="Bouchez O."/>
            <person name="Gislard M."/>
            <person name="Lluch J."/>
            <person name="Milhes M."/>
            <person name="Lampietro C."/>
            <person name="Lopez Roques C."/>
            <person name="Donnadieu C."/>
            <person name="Braasch I."/>
            <person name="Desvignes T."/>
            <person name="Postlethwait J."/>
            <person name="Bobe J."/>
            <person name="Guiguen Y."/>
            <person name="Dirks R."/>
        </authorList>
    </citation>
    <scope>NUCLEOTIDE SEQUENCE</scope>
    <source>
        <strain evidence="6">Tag_6206</strain>
        <tissue evidence="6">Liver</tissue>
    </source>
</reference>
<keyword evidence="7" id="KW-1185">Reference proteome</keyword>
<feature type="region of interest" description="Disordered" evidence="3">
    <location>
        <begin position="214"/>
        <end position="235"/>
    </location>
</feature>
<dbReference type="PROSITE" id="PS00018">
    <property type="entry name" value="EF_HAND_1"/>
    <property type="match status" value="1"/>
</dbReference>
<feature type="domain" description="EH" evidence="4">
    <location>
        <begin position="245"/>
        <end position="320"/>
    </location>
</feature>
<comment type="caution">
    <text evidence="6">The sequence shown here is derived from an EMBL/GenBank/DDBJ whole genome shotgun (WGS) entry which is preliminary data.</text>
</comment>
<dbReference type="PROSITE" id="PS50031">
    <property type="entry name" value="EH"/>
    <property type="match status" value="2"/>
</dbReference>
<evidence type="ECO:0000259" key="5">
    <source>
        <dbReference type="PROSITE" id="PS50222"/>
    </source>
</evidence>
<dbReference type="InterPro" id="IPR011992">
    <property type="entry name" value="EF-hand-dom_pair"/>
</dbReference>
<feature type="domain" description="EH" evidence="4">
    <location>
        <begin position="14"/>
        <end position="102"/>
    </location>
</feature>
<dbReference type="PANTHER" id="PTHR11216">
    <property type="entry name" value="EH DOMAIN"/>
    <property type="match status" value="1"/>
</dbReference>
<dbReference type="AlphaFoldDB" id="A0A9D3MED1"/>
<proteinExistence type="predicted"/>
<feature type="domain" description="EF-hand" evidence="5">
    <location>
        <begin position="46"/>
        <end position="81"/>
    </location>
</feature>
<dbReference type="PROSITE" id="PS50222">
    <property type="entry name" value="EF_HAND_2"/>
    <property type="match status" value="2"/>
</dbReference>
<dbReference type="CDD" id="cd00052">
    <property type="entry name" value="EH"/>
    <property type="match status" value="2"/>
</dbReference>
<dbReference type="SUPFAM" id="SSF47473">
    <property type="entry name" value="EF-hand"/>
    <property type="match status" value="1"/>
</dbReference>
<dbReference type="Proteomes" id="UP001044222">
    <property type="component" value="Chromosome 6"/>
</dbReference>
<dbReference type="GO" id="GO:0005737">
    <property type="term" value="C:cytoplasm"/>
    <property type="evidence" value="ECO:0007669"/>
    <property type="project" value="TreeGrafter"/>
</dbReference>
<evidence type="ECO:0000256" key="2">
    <source>
        <dbReference type="ARBA" id="ARBA00022837"/>
    </source>
</evidence>
<feature type="compositionally biased region" description="Low complexity" evidence="3">
    <location>
        <begin position="214"/>
        <end position="231"/>
    </location>
</feature>